<name>A0A9P5K4Y1_COLSI</name>
<gene>
    <name evidence="5" type="ORF">CGCSCA2_v006458</name>
</gene>
<evidence type="ECO:0000259" key="4">
    <source>
        <dbReference type="Pfam" id="PF24883"/>
    </source>
</evidence>
<dbReference type="EMBL" id="QPMT01000017">
    <property type="protein sequence ID" value="KAF4859309.1"/>
    <property type="molecule type" value="Genomic_DNA"/>
</dbReference>
<dbReference type="InterPro" id="IPR056884">
    <property type="entry name" value="NPHP3-like_N"/>
</dbReference>
<dbReference type="Pfam" id="PF24883">
    <property type="entry name" value="NPHP3_N"/>
    <property type="match status" value="1"/>
</dbReference>
<dbReference type="PANTHER" id="PTHR10039">
    <property type="entry name" value="AMELOGENIN"/>
    <property type="match status" value="1"/>
</dbReference>
<dbReference type="Pfam" id="PF24809">
    <property type="entry name" value="DUF7708"/>
    <property type="match status" value="1"/>
</dbReference>
<feature type="domain" description="Nephrocystin 3-like N-terminal" evidence="4">
    <location>
        <begin position="276"/>
        <end position="322"/>
    </location>
</feature>
<keyword evidence="1" id="KW-0677">Repeat</keyword>
<evidence type="ECO:0000256" key="2">
    <source>
        <dbReference type="SAM" id="MobiDB-lite"/>
    </source>
</evidence>
<keyword evidence="6" id="KW-1185">Reference proteome</keyword>
<dbReference type="PANTHER" id="PTHR10039:SF14">
    <property type="entry name" value="NACHT DOMAIN-CONTAINING PROTEIN"/>
    <property type="match status" value="1"/>
</dbReference>
<proteinExistence type="predicted"/>
<feature type="domain" description="DUF7708" evidence="3">
    <location>
        <begin position="90"/>
        <end position="230"/>
    </location>
</feature>
<evidence type="ECO:0000256" key="1">
    <source>
        <dbReference type="ARBA" id="ARBA00022737"/>
    </source>
</evidence>
<evidence type="ECO:0008006" key="7">
    <source>
        <dbReference type="Google" id="ProtNLM"/>
    </source>
</evidence>
<dbReference type="InterPro" id="IPR056125">
    <property type="entry name" value="DUF7708"/>
</dbReference>
<accession>A0A9P5K4Y1</accession>
<organism evidence="5 6">
    <name type="scientific">Colletotrichum siamense</name>
    <name type="common">Anthracnose fungus</name>
    <dbReference type="NCBI Taxonomy" id="690259"/>
    <lineage>
        <taxon>Eukaryota</taxon>
        <taxon>Fungi</taxon>
        <taxon>Dikarya</taxon>
        <taxon>Ascomycota</taxon>
        <taxon>Pezizomycotina</taxon>
        <taxon>Sordariomycetes</taxon>
        <taxon>Hypocreomycetidae</taxon>
        <taxon>Glomerellales</taxon>
        <taxon>Glomerellaceae</taxon>
        <taxon>Colletotrichum</taxon>
        <taxon>Colletotrichum gloeosporioides species complex</taxon>
    </lineage>
</organism>
<evidence type="ECO:0000313" key="5">
    <source>
        <dbReference type="EMBL" id="KAF4859309.1"/>
    </source>
</evidence>
<protein>
    <recommendedName>
        <fullName evidence="7">NACHT domain-containing protein</fullName>
    </recommendedName>
</protein>
<evidence type="ECO:0000313" key="6">
    <source>
        <dbReference type="Proteomes" id="UP000711996"/>
    </source>
</evidence>
<reference evidence="5" key="1">
    <citation type="submission" date="2019-06" db="EMBL/GenBank/DDBJ databases">
        <authorList>
            <person name="Gan P."/>
            <person name="Shirasu K."/>
        </authorList>
    </citation>
    <scope>NUCLEOTIDE SEQUENCE [LARGE SCALE GENOMIC DNA]</scope>
    <source>
        <strain evidence="5">CAD2</strain>
    </source>
</reference>
<dbReference type="AlphaFoldDB" id="A0A9P5K4Y1"/>
<comment type="caution">
    <text evidence="5">The sequence shown here is derived from an EMBL/GenBank/DDBJ whole genome shotgun (WGS) entry which is preliminary data.</text>
</comment>
<evidence type="ECO:0000259" key="3">
    <source>
        <dbReference type="Pfam" id="PF24809"/>
    </source>
</evidence>
<dbReference type="Proteomes" id="UP000711996">
    <property type="component" value="Unassembled WGS sequence"/>
</dbReference>
<sequence length="1180" mass="134287">MAPDKHKKPPGNEGKLSLASPSNAIVASSDRPIRLENALKAFRDVLTDEERERLRDEMAVSRDAGQVIAFTAGLDLVDPHRRGKSIATRLHSILQTVLQFSQVVDTYVSSHPEIAALVWGSVRLAFTVLANFTSFFQTFSDLLNGFDTLTPQFKEYQILFPDSLPLRNSVYDFHSAIISCCTQVISSTRRTWSQQAWASLTSSFDTEIRPRVVEIREKAELVKGQAALAKAQDDSRRQTRLAAEFQQRKWNSLLLKLSSYDHASAFNHARGKIHRGTAEWVFSTSEFRDWHESADSRVLDMSGKIGSGKTILSYGLQDNLMRLLEESASASFEQKSLLSLFGESILLLEKTFLVVDGLDQCAPQERHALLRMLSQLVHMYNVQQANGHGAVKVLISARESIAIDIDRALTPKKQLRIGLGDTNADLQRYAEEILAEKRDTGQLVIGNEAIMDQIVNKLRTGGEGMFLWVFLTIEDICSCPTDEDIRQTLDILPRKLSDTFNRALGRILASQLSSIVDVVQKTFKWVATVRRPLTRWELGHALGVKILQKSLIKEQIINGTERLPGWCENLVQIEPGDETLRFFHHSIKTHLLDEKLKDETQELAPFYIDLETWDHQVGEVCLTYLNFNDFERAVIELPSNSLEVGQIAKSHEGRSIPAAIRNKAALNALPHTGQLYAARFLRRFLRPKKYGKSIEIPKGSESERDQDFSEFFSNYPFLLYATHFWFHHTSHFQQSTTKTWKLWEDKAAKLILEENAVVDKFAQQPPGFEKFDATEWLNDGGKVDVERIALHRLIIFADFVAHRSLLTHVLNTVHDRGHSLSPNILMSLLPKRRVFKFPQKREGFIRYENSHDGLINLILEFVACGGPLWPQSLFRPSEDLEYHDTCAYKPLHVEMARILFAGYSKANEPELHLLARLVTLADTRTISDAVETHVNMVHEKCIHEFRLFKERNIVDLILETGGSSSFEFARWVLDLHENCVGGQRYKREDWYRKLKEALCRRNVIAFEFYLKTLDVTVAENKDHCMLDSGLLEEIADSWFLPPDLRTLAISIAIPGVSKKYQTRTDNTHERARLEKSIVSGNWDVAVALSSCGIKLANRTLDDVLSCVSQLTTPRCIQGWRTQENATRPTLELCVRHKPEAFKRSGHLSGREEEEKDWLVRKLLYAAEAHASSTSQWSSYG</sequence>
<feature type="region of interest" description="Disordered" evidence="2">
    <location>
        <begin position="1"/>
        <end position="22"/>
    </location>
</feature>
<dbReference type="OrthoDB" id="7464126at2759"/>